<dbReference type="FunCoup" id="A0A152A7M3">
    <property type="interactions" value="5"/>
</dbReference>
<dbReference type="Gene3D" id="3.80.10.10">
    <property type="entry name" value="Ribonuclease Inhibitor"/>
    <property type="match status" value="1"/>
</dbReference>
<evidence type="ECO:0000313" key="2">
    <source>
        <dbReference type="EMBL" id="KYR02057.1"/>
    </source>
</evidence>
<dbReference type="Pfam" id="PF05725">
    <property type="entry name" value="FNIP"/>
    <property type="match status" value="4"/>
</dbReference>
<name>A0A152A7M3_TIELA</name>
<dbReference type="SUPFAM" id="SSF52058">
    <property type="entry name" value="L domain-like"/>
    <property type="match status" value="1"/>
</dbReference>
<evidence type="ECO:0000313" key="3">
    <source>
        <dbReference type="Proteomes" id="UP000076078"/>
    </source>
</evidence>
<dbReference type="AlphaFoldDB" id="A0A152A7M3"/>
<evidence type="ECO:0000256" key="1">
    <source>
        <dbReference type="ARBA" id="ARBA00022737"/>
    </source>
</evidence>
<dbReference type="PANTHER" id="PTHR32134:SF92">
    <property type="entry name" value="FNIP REPEAT-CONTAINING PROTEIN"/>
    <property type="match status" value="1"/>
</dbReference>
<keyword evidence="1" id="KW-0677">Repeat</keyword>
<dbReference type="PANTHER" id="PTHR32134">
    <property type="entry name" value="FNIP REPEAT-CONTAINING PROTEIN"/>
    <property type="match status" value="1"/>
</dbReference>
<reference evidence="2 3" key="1">
    <citation type="submission" date="2015-12" db="EMBL/GenBank/DDBJ databases">
        <title>Dictyostelia acquired genes for synthesis and detection of signals that induce cell-type specialization by lateral gene transfer from prokaryotes.</title>
        <authorList>
            <person name="Gloeckner G."/>
            <person name="Schaap P."/>
        </authorList>
    </citation>
    <scope>NUCLEOTIDE SEQUENCE [LARGE SCALE GENOMIC DNA]</scope>
    <source>
        <strain evidence="2 3">TK</strain>
    </source>
</reference>
<dbReference type="InterPro" id="IPR051251">
    <property type="entry name" value="STK_FNIP-Repeat"/>
</dbReference>
<comment type="caution">
    <text evidence="2">The sequence shown here is derived from an EMBL/GenBank/DDBJ whole genome shotgun (WGS) entry which is preliminary data.</text>
</comment>
<sequence>MILPLTITKLILETIDSDVDIKNFLSSCKHLYGFRENIRFNNFPINYFVDAIERKTISKVKLPLKYKYLLILLDVVLDIEIIASLVHYDFGTVKLFKNLNSNRDFRVIRAPPKVSSLIFSDSRCVLDELSIPSTVTELSLAIEYCKWEFIPDSVTSLEVSSENNVSLVVGDLKPTLKKLVFSFFFQKEIRSELFPPSLTYLDLGLRFNYDVSIETLPINLEHLVLGKGFRNSILSLPSTLQSLILPQSFIPKTLEAGIFPQSLKKLKFLYLYPYPRELLSYLINLVDLELMYFDIELQPEMLPPSLTKLNISWYKQPLQPNVLPSSITYLNLGSYHSANKELCVLPISLKHLYLHEHNTPWVTMTLTNQHQIETFHFKSFNHMLEKNQLPNTLKILEFAPNYGRSITPGSLPTTLEEIKLGEFYTDLMPGVLSDLVNLKKLTCGLYFGYKKTFKDVFPQNLVELKITMIPYKYISSLPKSLKILIIRYGICNSSSRALKSYTHNNVEIYKDFTRKIEKGTFPPTLLQLELGKYFHAQLAEGSLPITLESLSINSDYTLMLKKLVLPPNLKKLFLTEKTYSLFSENIDKFKIPFYLSINRFLYQRLKLHSIFKRVEVQFDWNKGTELFSHLDNDSCIFKNIEHFNFQILENHYVPYTPESLDILEKKFKRFGRDTKSLKIFVNAYKRHPPVPFILSCFPKLVKIELNLIFVELSDMSFGEYTFPNLESIKFSNIKLGNIPLVLGILDRCRLYLSSLSIVINNRDLLGVGLLNSYLDNYHVPNLKSLSLYYGYKGYSMIENHKSTLESIKFTVDQMEYATSGIIDQIENLRQCSISIQNTKQMIKFLQSLQHKPKLTKLTIRPTLESDFTGWDQIEISNQLQYIEEFEFTIPDTMVRVLLQLLPQSTNLKSLFIPIAVPDTVLNILLKSLRNLTHLEIICNLEADCVSTSMEIANLASLVTLTIAYYCTPTRNLLGLLHQSNSINYIKINTSRLTFDIELVSEYAPNPPFELVSSNMNFQVFMRNGIHYDKPKQSFLSKLVNKLF</sequence>
<organism evidence="2 3">
    <name type="scientific">Tieghemostelium lacteum</name>
    <name type="common">Slime mold</name>
    <name type="synonym">Dictyostelium lacteum</name>
    <dbReference type="NCBI Taxonomy" id="361077"/>
    <lineage>
        <taxon>Eukaryota</taxon>
        <taxon>Amoebozoa</taxon>
        <taxon>Evosea</taxon>
        <taxon>Eumycetozoa</taxon>
        <taxon>Dictyostelia</taxon>
        <taxon>Dictyosteliales</taxon>
        <taxon>Raperosteliaceae</taxon>
        <taxon>Tieghemostelium</taxon>
    </lineage>
</organism>
<dbReference type="Proteomes" id="UP000076078">
    <property type="component" value="Unassembled WGS sequence"/>
</dbReference>
<dbReference type="EMBL" id="LODT01000004">
    <property type="protein sequence ID" value="KYR02057.1"/>
    <property type="molecule type" value="Genomic_DNA"/>
</dbReference>
<dbReference type="InterPro" id="IPR032675">
    <property type="entry name" value="LRR_dom_sf"/>
</dbReference>
<proteinExistence type="predicted"/>
<accession>A0A152A7M3</accession>
<gene>
    <name evidence="2" type="ORF">DLAC_00856</name>
</gene>
<dbReference type="STRING" id="361077.A0A152A7M3"/>
<dbReference type="InParanoid" id="A0A152A7M3"/>
<protein>
    <submittedName>
        <fullName evidence="2">Uncharacterized protein</fullName>
    </submittedName>
</protein>
<dbReference type="InterPro" id="IPR008615">
    <property type="entry name" value="FNIP"/>
</dbReference>
<keyword evidence="3" id="KW-1185">Reference proteome</keyword>